<evidence type="ECO:0000313" key="1">
    <source>
        <dbReference type="EMBL" id="RXK47053.1"/>
    </source>
</evidence>
<dbReference type="InterPro" id="IPR036390">
    <property type="entry name" value="WH_DNA-bd_sf"/>
</dbReference>
<dbReference type="InterPro" id="IPR011991">
    <property type="entry name" value="ArsR-like_HTH"/>
</dbReference>
<gene>
    <name evidence="1" type="ORF">EAF64_17945</name>
</gene>
<dbReference type="Gene3D" id="1.10.10.10">
    <property type="entry name" value="Winged helix-like DNA-binding domain superfamily/Winged helix DNA-binding domain"/>
    <property type="match status" value="1"/>
</dbReference>
<dbReference type="Pfam" id="PF13412">
    <property type="entry name" value="HTH_24"/>
    <property type="match status" value="1"/>
</dbReference>
<dbReference type="CDD" id="cd00090">
    <property type="entry name" value="HTH_ARSR"/>
    <property type="match status" value="1"/>
</dbReference>
<proteinExistence type="predicted"/>
<name>A0A498KRS7_9EURY</name>
<dbReference type="SUPFAM" id="SSF46785">
    <property type="entry name" value="Winged helix' DNA-binding domain"/>
    <property type="match status" value="1"/>
</dbReference>
<comment type="caution">
    <text evidence="1">The sequence shown here is derived from an EMBL/GenBank/DDBJ whole genome shotgun (WGS) entry which is preliminary data.</text>
</comment>
<protein>
    <submittedName>
        <fullName evidence="1">ArsR family transcriptional regulator</fullName>
    </submittedName>
</protein>
<dbReference type="Proteomes" id="UP000289691">
    <property type="component" value="Unassembled WGS sequence"/>
</dbReference>
<organism evidence="1 2">
    <name type="scientific">Halorientalis pallida</name>
    <dbReference type="NCBI Taxonomy" id="2479928"/>
    <lineage>
        <taxon>Archaea</taxon>
        <taxon>Methanobacteriati</taxon>
        <taxon>Methanobacteriota</taxon>
        <taxon>Stenosarchaea group</taxon>
        <taxon>Halobacteria</taxon>
        <taxon>Halobacteriales</taxon>
        <taxon>Haloarculaceae</taxon>
        <taxon>Halorientalis</taxon>
    </lineage>
</organism>
<keyword evidence="2" id="KW-1185">Reference proteome</keyword>
<dbReference type="AlphaFoldDB" id="A0A498KRS7"/>
<evidence type="ECO:0000313" key="2">
    <source>
        <dbReference type="Proteomes" id="UP000289691"/>
    </source>
</evidence>
<reference evidence="1 2" key="1">
    <citation type="submission" date="2019-01" db="EMBL/GenBank/DDBJ databases">
        <title>Halorientalis sp. F13-25 a new haloarchaeum isolated from hypersaline water.</title>
        <authorList>
            <person name="Ana D.-V."/>
            <person name="Cristina S.-P."/>
            <person name="Antonio V."/>
        </authorList>
    </citation>
    <scope>NUCLEOTIDE SEQUENCE [LARGE SCALE GENOMIC DNA]</scope>
    <source>
        <strain evidence="1 2">F13-25</strain>
    </source>
</reference>
<accession>A0A498KRS7</accession>
<dbReference type="InterPro" id="IPR036388">
    <property type="entry name" value="WH-like_DNA-bd_sf"/>
</dbReference>
<dbReference type="OrthoDB" id="189973at2157"/>
<sequence>MEIHLAYKPALGTTEVAERVGLSQQAASKRLQRLEDYRLVESDKIGNARVWWLTDDGRRQLDPEENESSSQ</sequence>
<dbReference type="EMBL" id="RDFA01000007">
    <property type="protein sequence ID" value="RXK47053.1"/>
    <property type="molecule type" value="Genomic_DNA"/>
</dbReference>